<evidence type="ECO:0000313" key="1">
    <source>
        <dbReference type="EMBL" id="SHF33713.1"/>
    </source>
</evidence>
<keyword evidence="2" id="KW-1185">Reference proteome</keyword>
<dbReference type="STRING" id="1122155.SAMN02745158_03336"/>
<evidence type="ECO:0000313" key="2">
    <source>
        <dbReference type="Proteomes" id="UP000184245"/>
    </source>
</evidence>
<dbReference type="SUPFAM" id="SSF52540">
    <property type="entry name" value="P-loop containing nucleoside triphosphate hydrolases"/>
    <property type="match status" value="1"/>
</dbReference>
<dbReference type="Gene3D" id="3.40.50.300">
    <property type="entry name" value="P-loop containing nucleotide triphosphate hydrolases"/>
    <property type="match status" value="1"/>
</dbReference>
<dbReference type="Proteomes" id="UP000184245">
    <property type="component" value="Unassembled WGS sequence"/>
</dbReference>
<dbReference type="RefSeq" id="WP_341443513.1">
    <property type="nucleotide sequence ID" value="NZ_FQVI01000022.1"/>
</dbReference>
<sequence>MMGNRVITIGRQYGSNGRIIAQKLAERLGIHYYDRELVDLAGQNSSIPYEELRKVDEKRANPWRYPVEDDVQMERRFRFEPMNDVLFSEQSKVIRDLAKKEDCVIVGRCADYVLRAYPSCIKVFIYGALEERIKVIMERASVDEKEAATLIRKMDKQRRYYYNYYTDEKWGDLSRYDLSVDSCRFGIEGTLDILEAAYRTGK</sequence>
<keyword evidence="1" id="KW-0418">Kinase</keyword>
<dbReference type="EMBL" id="FQVI01000022">
    <property type="protein sequence ID" value="SHF33713.1"/>
    <property type="molecule type" value="Genomic_DNA"/>
</dbReference>
<gene>
    <name evidence="1" type="ORF">SAMN02745158_03336</name>
</gene>
<keyword evidence="1" id="KW-0808">Transferase</keyword>
<name>A0A1M5AU06_9CLOT</name>
<proteinExistence type="predicted"/>
<dbReference type="GO" id="GO:0016301">
    <property type="term" value="F:kinase activity"/>
    <property type="evidence" value="ECO:0007669"/>
    <property type="project" value="UniProtKB-KW"/>
</dbReference>
<accession>A0A1M5AU06</accession>
<dbReference type="InterPro" id="IPR027417">
    <property type="entry name" value="P-loop_NTPase"/>
</dbReference>
<organism evidence="1 2">
    <name type="scientific">Lactonifactor longoviformis DSM 17459</name>
    <dbReference type="NCBI Taxonomy" id="1122155"/>
    <lineage>
        <taxon>Bacteria</taxon>
        <taxon>Bacillati</taxon>
        <taxon>Bacillota</taxon>
        <taxon>Clostridia</taxon>
        <taxon>Eubacteriales</taxon>
        <taxon>Clostridiaceae</taxon>
        <taxon>Lactonifactor</taxon>
    </lineage>
</organism>
<dbReference type="AlphaFoldDB" id="A0A1M5AU06"/>
<dbReference type="Pfam" id="PF13189">
    <property type="entry name" value="Cytidylate_kin2"/>
    <property type="match status" value="1"/>
</dbReference>
<protein>
    <submittedName>
        <fullName evidence="1">Cytidylate kinase</fullName>
    </submittedName>
</protein>
<reference evidence="1 2" key="1">
    <citation type="submission" date="2016-11" db="EMBL/GenBank/DDBJ databases">
        <authorList>
            <person name="Jaros S."/>
            <person name="Januszkiewicz K."/>
            <person name="Wedrychowicz H."/>
        </authorList>
    </citation>
    <scope>NUCLEOTIDE SEQUENCE [LARGE SCALE GENOMIC DNA]</scope>
    <source>
        <strain evidence="1 2">DSM 17459</strain>
    </source>
</reference>